<evidence type="ECO:0000313" key="5">
    <source>
        <dbReference type="Proteomes" id="UP000476176"/>
    </source>
</evidence>
<evidence type="ECO:0000313" key="3">
    <source>
        <dbReference type="EMBL" id="KAE9281467.1"/>
    </source>
</evidence>
<feature type="compositionally biased region" description="Basic and acidic residues" evidence="1">
    <location>
        <begin position="81"/>
        <end position="95"/>
    </location>
</feature>
<feature type="region of interest" description="Disordered" evidence="1">
    <location>
        <begin position="73"/>
        <end position="97"/>
    </location>
</feature>
<dbReference type="AlphaFoldDB" id="A0A6A4C0G0"/>
<dbReference type="EMBL" id="QXGE01002489">
    <property type="protein sequence ID" value="KAE9281467.1"/>
    <property type="molecule type" value="Genomic_DNA"/>
</dbReference>
<organism evidence="3 4">
    <name type="scientific">Phytophthora fragariae</name>
    <dbReference type="NCBI Taxonomy" id="53985"/>
    <lineage>
        <taxon>Eukaryota</taxon>
        <taxon>Sar</taxon>
        <taxon>Stramenopiles</taxon>
        <taxon>Oomycota</taxon>
        <taxon>Peronosporomycetes</taxon>
        <taxon>Peronosporales</taxon>
        <taxon>Peronosporaceae</taxon>
        <taxon>Phytophthora</taxon>
    </lineage>
</organism>
<reference evidence="3 4" key="1">
    <citation type="submission" date="2018-08" db="EMBL/GenBank/DDBJ databases">
        <title>Genomic investigation of the strawberry pathogen Phytophthora fragariae indicates pathogenicity is determined by transcriptional variation in three key races.</title>
        <authorList>
            <person name="Adams T.M."/>
            <person name="Armitage A.D."/>
            <person name="Sobczyk M.K."/>
            <person name="Bates H.J."/>
            <person name="Dunwell J.M."/>
            <person name="Nellist C.F."/>
            <person name="Harrison R.J."/>
        </authorList>
    </citation>
    <scope>NUCLEOTIDE SEQUENCE [LARGE SCALE GENOMIC DNA]</scope>
    <source>
        <strain evidence="3 4">A4</strain>
        <strain evidence="2 5">BC-23</strain>
    </source>
</reference>
<dbReference type="Gene3D" id="3.10.580.10">
    <property type="entry name" value="CBS-domain"/>
    <property type="match status" value="1"/>
</dbReference>
<sequence>MNVEVHTGLGIKKRGRGTLLAAVSKIIVLSGPSSAQLSTSPLAKESDTVASASAAVSDAAADPADSVKIDLHRRSGGRQGVGDHRRHGDGARRGADVGGAQHRLAHEAKEGIVGIVTERDILKKMSPRTVLSEEKFVHDVMSSPIMCIHPTTTVIEYVDAS</sequence>
<protein>
    <recommendedName>
        <fullName evidence="6">CBS domain-containing protein</fullName>
    </recommendedName>
</protein>
<dbReference type="SUPFAM" id="SSF54631">
    <property type="entry name" value="CBS-domain pair"/>
    <property type="match status" value="1"/>
</dbReference>
<dbReference type="Proteomes" id="UP000476176">
    <property type="component" value="Unassembled WGS sequence"/>
</dbReference>
<evidence type="ECO:0008006" key="6">
    <source>
        <dbReference type="Google" id="ProtNLM"/>
    </source>
</evidence>
<gene>
    <name evidence="3" type="ORF">PF001_g23759</name>
    <name evidence="2" type="ORF">PF004_g23715</name>
</gene>
<proteinExistence type="predicted"/>
<dbReference type="EMBL" id="QXGC01002583">
    <property type="protein sequence ID" value="KAE9184245.1"/>
    <property type="molecule type" value="Genomic_DNA"/>
</dbReference>
<evidence type="ECO:0000313" key="4">
    <source>
        <dbReference type="Proteomes" id="UP000437068"/>
    </source>
</evidence>
<dbReference type="Proteomes" id="UP000437068">
    <property type="component" value="Unassembled WGS sequence"/>
</dbReference>
<evidence type="ECO:0000313" key="2">
    <source>
        <dbReference type="EMBL" id="KAE9184245.1"/>
    </source>
</evidence>
<name>A0A6A4C0G0_9STRA</name>
<accession>A0A6A4C0G0</accession>
<dbReference type="InterPro" id="IPR046342">
    <property type="entry name" value="CBS_dom_sf"/>
</dbReference>
<evidence type="ECO:0000256" key="1">
    <source>
        <dbReference type="SAM" id="MobiDB-lite"/>
    </source>
</evidence>
<comment type="caution">
    <text evidence="3">The sequence shown here is derived from an EMBL/GenBank/DDBJ whole genome shotgun (WGS) entry which is preliminary data.</text>
</comment>